<proteinExistence type="predicted"/>
<name>A0A1S6L2X0_9CAUD</name>
<organism evidence="1 2">
    <name type="scientific">Erwinia phage vB_EamM_Yoloswag</name>
    <dbReference type="NCBI Taxonomy" id="1958956"/>
    <lineage>
        <taxon>Viruses</taxon>
        <taxon>Duplodnaviria</taxon>
        <taxon>Heunggongvirae</taxon>
        <taxon>Uroviricota</taxon>
        <taxon>Caudoviricetes</taxon>
        <taxon>Yoloswagvirus</taxon>
        <taxon>Yoloswagvirus yoloswag</taxon>
    </lineage>
</organism>
<evidence type="ECO:0000313" key="1">
    <source>
        <dbReference type="EMBL" id="AQT28531.1"/>
    </source>
</evidence>
<accession>A0A1S6L2X0</accession>
<gene>
    <name evidence="1" type="ORF">YOLOSWAG_47</name>
</gene>
<dbReference type="EMBL" id="KY448244">
    <property type="protein sequence ID" value="AQT28531.1"/>
    <property type="molecule type" value="Genomic_DNA"/>
</dbReference>
<keyword evidence="2" id="KW-1185">Reference proteome</keyword>
<protein>
    <submittedName>
        <fullName evidence="1">Uncharacterized protein</fullName>
    </submittedName>
</protein>
<dbReference type="Proteomes" id="UP000221250">
    <property type="component" value="Segment"/>
</dbReference>
<evidence type="ECO:0000313" key="2">
    <source>
        <dbReference type="Proteomes" id="UP000221250"/>
    </source>
</evidence>
<reference evidence="1 2" key="1">
    <citation type="submission" date="2017-01" db="EMBL/GenBank/DDBJ databases">
        <authorList>
            <person name="Mah S.A."/>
            <person name="Swanson W.J."/>
            <person name="Moy G.W."/>
            <person name="Vacquier V.D."/>
        </authorList>
    </citation>
    <scope>NUCLEOTIDE SEQUENCE [LARGE SCALE GENOMIC DNA]</scope>
</reference>
<sequence length="98" mass="11248">MHTYHVSINNIATLPERVGQRIDSLLGNELFEAAFKASLSREVVINMLPTHRQLKQPHEVDRREFTEESLTSYLSGLFSGKTEINVVDDKFRGIIYVE</sequence>